<evidence type="ECO:0000256" key="4">
    <source>
        <dbReference type="ARBA" id="ARBA00022691"/>
    </source>
</evidence>
<keyword evidence="6" id="KW-0830">Ubiquinone</keyword>
<dbReference type="AlphaFoldDB" id="A4A9J2"/>
<dbReference type="EC" id="2.1.1.222" evidence="5"/>
<dbReference type="InterPro" id="IPR029063">
    <property type="entry name" value="SAM-dependent_MTases_sf"/>
</dbReference>
<evidence type="ECO:0000256" key="3">
    <source>
        <dbReference type="ARBA" id="ARBA00022688"/>
    </source>
</evidence>
<dbReference type="CDD" id="cd02440">
    <property type="entry name" value="AdoMet_MTases"/>
    <property type="match status" value="1"/>
</dbReference>
<dbReference type="Pfam" id="PF13489">
    <property type="entry name" value="Methyltransf_23"/>
    <property type="match status" value="1"/>
</dbReference>
<dbReference type="RefSeq" id="WP_023660325.1">
    <property type="nucleotide sequence ID" value="NZ_CM002299.1"/>
</dbReference>
<dbReference type="OrthoDB" id="21342at2"/>
<comment type="caution">
    <text evidence="6">The sequence shown here is derived from an EMBL/GenBank/DDBJ whole genome shotgun (WGS) entry which is preliminary data.</text>
</comment>
<keyword evidence="2 5" id="KW-0808">Transferase</keyword>
<name>A4A9J2_9GAMM</name>
<feature type="binding site" evidence="5">
    <location>
        <position position="136"/>
    </location>
    <ligand>
        <name>S-adenosyl-L-methionine</name>
        <dbReference type="ChEBI" id="CHEBI:59789"/>
    </ligand>
</feature>
<dbReference type="STRING" id="314285.KT71_07264"/>
<dbReference type="InterPro" id="IPR010233">
    <property type="entry name" value="UbiG_MeTrfase"/>
</dbReference>
<evidence type="ECO:0000256" key="1">
    <source>
        <dbReference type="ARBA" id="ARBA00022603"/>
    </source>
</evidence>
<reference evidence="6 7" key="2">
    <citation type="journal article" date="2009" name="PLoS ONE">
        <title>The photosynthetic apparatus and its regulation in the aerobic gammaproteobacterium Congregibacter litoralis gen. nov., sp. nov.</title>
        <authorList>
            <person name="Spring S."/>
            <person name="Lunsdorf H."/>
            <person name="Fuchs B.M."/>
            <person name="Tindall B.J."/>
        </authorList>
    </citation>
    <scope>NUCLEOTIDE SEQUENCE [LARGE SCALE GENOMIC DNA]</scope>
    <source>
        <strain evidence="6">KT71</strain>
    </source>
</reference>
<keyword evidence="1 5" id="KW-0489">Methyltransferase</keyword>
<dbReference type="NCBIfam" id="TIGR01983">
    <property type="entry name" value="UbiG"/>
    <property type="match status" value="1"/>
</dbReference>
<protein>
    <recommendedName>
        <fullName evidence="5">Ubiquinone biosynthesis O-methyltransferase</fullName>
    </recommendedName>
    <alternativeName>
        <fullName evidence="5">2-polyprenyl-6-hydroxyphenol methylase</fullName>
        <ecNumber evidence="5">2.1.1.222</ecNumber>
    </alternativeName>
    <alternativeName>
        <fullName evidence="5">3-demethylubiquinone 3-O-methyltransferase</fullName>
        <ecNumber evidence="5">2.1.1.64</ecNumber>
    </alternativeName>
</protein>
<dbReference type="Gene3D" id="3.40.50.150">
    <property type="entry name" value="Vaccinia Virus protein VP39"/>
    <property type="match status" value="1"/>
</dbReference>
<dbReference type="SUPFAM" id="SSF53335">
    <property type="entry name" value="S-adenosyl-L-methionine-dependent methyltransferases"/>
    <property type="match status" value="1"/>
</dbReference>
<evidence type="ECO:0000313" key="7">
    <source>
        <dbReference type="Proteomes" id="UP000019205"/>
    </source>
</evidence>
<feature type="binding site" evidence="5">
    <location>
        <position position="74"/>
    </location>
    <ligand>
        <name>S-adenosyl-L-methionine</name>
        <dbReference type="ChEBI" id="CHEBI:59789"/>
    </ligand>
</feature>
<dbReference type="GO" id="GO:0061542">
    <property type="term" value="F:3-demethylubiquinol 3-O-methyltransferase activity"/>
    <property type="evidence" value="ECO:0007669"/>
    <property type="project" value="UniProtKB-UniRule"/>
</dbReference>
<comment type="catalytic activity">
    <reaction evidence="5">
        <text>a 3-demethylubiquinol + S-adenosyl-L-methionine = a ubiquinol + S-adenosyl-L-homocysteine + H(+)</text>
        <dbReference type="Rhea" id="RHEA:44380"/>
        <dbReference type="Rhea" id="RHEA-COMP:9566"/>
        <dbReference type="Rhea" id="RHEA-COMP:10914"/>
        <dbReference type="ChEBI" id="CHEBI:15378"/>
        <dbReference type="ChEBI" id="CHEBI:17976"/>
        <dbReference type="ChEBI" id="CHEBI:57856"/>
        <dbReference type="ChEBI" id="CHEBI:59789"/>
        <dbReference type="ChEBI" id="CHEBI:84422"/>
        <dbReference type="EC" id="2.1.1.64"/>
    </reaction>
</comment>
<comment type="similarity">
    <text evidence="5">Belongs to the methyltransferase superfamily. UbiG/COQ3 family.</text>
</comment>
<organism evidence="6 7">
    <name type="scientific">Congregibacter litoralis KT71</name>
    <dbReference type="NCBI Taxonomy" id="314285"/>
    <lineage>
        <taxon>Bacteria</taxon>
        <taxon>Pseudomonadati</taxon>
        <taxon>Pseudomonadota</taxon>
        <taxon>Gammaproteobacteria</taxon>
        <taxon>Cellvibrionales</taxon>
        <taxon>Halieaceae</taxon>
        <taxon>Congregibacter</taxon>
    </lineage>
</organism>
<dbReference type="EC" id="2.1.1.64" evidence="5"/>
<gene>
    <name evidence="5" type="primary">ubiG</name>
    <name evidence="6" type="ORF">KT71_07264</name>
</gene>
<evidence type="ECO:0000256" key="2">
    <source>
        <dbReference type="ARBA" id="ARBA00022679"/>
    </source>
</evidence>
<dbReference type="UniPathway" id="UPA00232"/>
<reference evidence="6 7" key="1">
    <citation type="journal article" date="2007" name="Proc. Natl. Acad. Sci. U.S.A.">
        <title>Characterization of a marine gammaproteobacterium capable of aerobic anoxygenic photosynthesis.</title>
        <authorList>
            <person name="Fuchs B.M."/>
            <person name="Spring S."/>
            <person name="Teeling H."/>
            <person name="Quast C."/>
            <person name="Wulf J."/>
            <person name="Schattenhofer M."/>
            <person name="Yan S."/>
            <person name="Ferriera S."/>
            <person name="Johnson J."/>
            <person name="Glockner F.O."/>
            <person name="Amann R."/>
        </authorList>
    </citation>
    <scope>NUCLEOTIDE SEQUENCE [LARGE SCALE GENOMIC DNA]</scope>
    <source>
        <strain evidence="6">KT71</strain>
    </source>
</reference>
<dbReference type="HOGENOM" id="CLU_042432_0_0_6"/>
<feature type="binding site" evidence="5">
    <location>
        <position position="44"/>
    </location>
    <ligand>
        <name>S-adenosyl-L-methionine</name>
        <dbReference type="ChEBI" id="CHEBI:59789"/>
    </ligand>
</feature>
<dbReference type="eggNOG" id="COG2227">
    <property type="taxonomic scope" value="Bacteria"/>
</dbReference>
<dbReference type="EMBL" id="AAOA02000004">
    <property type="protein sequence ID" value="EAQ97159.2"/>
    <property type="molecule type" value="Genomic_DNA"/>
</dbReference>
<comment type="catalytic activity">
    <reaction evidence="5">
        <text>a 3-(all-trans-polyprenyl)benzene-1,2-diol + S-adenosyl-L-methionine = a 2-methoxy-6-(all-trans-polyprenyl)phenol + S-adenosyl-L-homocysteine + H(+)</text>
        <dbReference type="Rhea" id="RHEA:31411"/>
        <dbReference type="Rhea" id="RHEA-COMP:9550"/>
        <dbReference type="Rhea" id="RHEA-COMP:9551"/>
        <dbReference type="ChEBI" id="CHEBI:15378"/>
        <dbReference type="ChEBI" id="CHEBI:57856"/>
        <dbReference type="ChEBI" id="CHEBI:59789"/>
        <dbReference type="ChEBI" id="CHEBI:62729"/>
        <dbReference type="ChEBI" id="CHEBI:62731"/>
        <dbReference type="EC" id="2.1.1.222"/>
    </reaction>
</comment>
<evidence type="ECO:0000313" key="6">
    <source>
        <dbReference type="EMBL" id="EAQ97159.2"/>
    </source>
</evidence>
<dbReference type="GO" id="GO:0102208">
    <property type="term" value="F:2-polyprenyl-6-hydroxyphenol methylase activity"/>
    <property type="evidence" value="ECO:0007669"/>
    <property type="project" value="UniProtKB-EC"/>
</dbReference>
<comment type="function">
    <text evidence="5">O-methyltransferase that catalyzes the 2 O-methylation steps in the ubiquinone biosynthetic pathway.</text>
</comment>
<comment type="pathway">
    <text evidence="5">Cofactor biosynthesis; ubiquinone biosynthesis.</text>
</comment>
<proteinExistence type="inferred from homology"/>
<dbReference type="PANTHER" id="PTHR43464">
    <property type="entry name" value="METHYLTRANSFERASE"/>
    <property type="match status" value="1"/>
</dbReference>
<keyword evidence="3 5" id="KW-0831">Ubiquinone biosynthesis</keyword>
<accession>A4A9J2</accession>
<sequence length="248" mass="26968">MNAPASDPRMSVSAEEIKRYNALAATWWDPKGPMWPLHRLNALRVPFVVEAVSEHFGLKTSQAPLKGLTVLDIGCGAGLLSEAMARAGAVVTAVDPAQRNIAIAMEHAAAEDLAIEYIHGDIDSVAHRQFDVVLNMEVVEHVENLDAFMASCGACVAGGGVQIVATLNRNFKSWLFAIIGGEYVLRWLPKGTHQWRKFVTPEETRRMLTAAGLTPLKSAGVAVNPFTRSYSLTDDTSVNYMIVAARHD</sequence>
<keyword evidence="7" id="KW-1185">Reference proteome</keyword>
<keyword evidence="4 5" id="KW-0949">S-adenosyl-L-methionine</keyword>
<dbReference type="HAMAP" id="MF_00472">
    <property type="entry name" value="UbiG"/>
    <property type="match status" value="1"/>
</dbReference>
<dbReference type="Proteomes" id="UP000019205">
    <property type="component" value="Chromosome"/>
</dbReference>
<dbReference type="GO" id="GO:0032259">
    <property type="term" value="P:methylation"/>
    <property type="evidence" value="ECO:0007669"/>
    <property type="project" value="UniProtKB-KW"/>
</dbReference>
<feature type="binding site" evidence="5">
    <location>
        <position position="95"/>
    </location>
    <ligand>
        <name>S-adenosyl-L-methionine</name>
        <dbReference type="ChEBI" id="CHEBI:59789"/>
    </ligand>
</feature>
<dbReference type="PANTHER" id="PTHR43464:SF19">
    <property type="entry name" value="UBIQUINONE BIOSYNTHESIS O-METHYLTRANSFERASE, MITOCHONDRIAL"/>
    <property type="match status" value="1"/>
</dbReference>
<evidence type="ECO:0000256" key="5">
    <source>
        <dbReference type="HAMAP-Rule" id="MF_00472"/>
    </source>
</evidence>
<dbReference type="GO" id="GO:0010420">
    <property type="term" value="F:polyprenyldihydroxybenzoate methyltransferase activity"/>
    <property type="evidence" value="ECO:0007669"/>
    <property type="project" value="InterPro"/>
</dbReference>